<dbReference type="EMBL" id="JAMOIM010000003">
    <property type="protein sequence ID" value="MCW6507716.1"/>
    <property type="molecule type" value="Genomic_DNA"/>
</dbReference>
<evidence type="ECO:0000256" key="1">
    <source>
        <dbReference type="ARBA" id="ARBA00006739"/>
    </source>
</evidence>
<dbReference type="Proteomes" id="UP001165667">
    <property type="component" value="Unassembled WGS sequence"/>
</dbReference>
<dbReference type="SUPFAM" id="SSF53448">
    <property type="entry name" value="Nucleotide-diphospho-sugar transferases"/>
    <property type="match status" value="1"/>
</dbReference>
<evidence type="ECO:0000256" key="2">
    <source>
        <dbReference type="ARBA" id="ARBA00022676"/>
    </source>
</evidence>
<dbReference type="AlphaFoldDB" id="A0AA41YSF1"/>
<dbReference type="Gene3D" id="3.90.550.10">
    <property type="entry name" value="Spore Coat Polysaccharide Biosynthesis Protein SpsA, Chain A"/>
    <property type="match status" value="1"/>
</dbReference>
<keyword evidence="5" id="KW-1185">Reference proteome</keyword>
<evidence type="ECO:0000313" key="4">
    <source>
        <dbReference type="EMBL" id="MCW6507716.1"/>
    </source>
</evidence>
<gene>
    <name evidence="4" type="ORF">M8523_06725</name>
</gene>
<keyword evidence="2" id="KW-0328">Glycosyltransferase</keyword>
<dbReference type="GO" id="GO:0016757">
    <property type="term" value="F:glycosyltransferase activity"/>
    <property type="evidence" value="ECO:0007669"/>
    <property type="project" value="UniProtKB-KW"/>
</dbReference>
<keyword evidence="3" id="KW-0808">Transferase</keyword>
<name>A0AA41YSF1_9HYPH</name>
<comment type="caution">
    <text evidence="4">The sequence shown here is derived from an EMBL/GenBank/DDBJ whole genome shotgun (WGS) entry which is preliminary data.</text>
</comment>
<accession>A0AA41YSF1</accession>
<comment type="similarity">
    <text evidence="1">Belongs to the glycosyltransferase 2 family.</text>
</comment>
<dbReference type="RefSeq" id="WP_282584077.1">
    <property type="nucleotide sequence ID" value="NZ_JAMOIM010000003.1"/>
</dbReference>
<sequence>MRTLIILVNRNNKKDTIECLESLRRCEGAFDVFVSDNASTDGSLDAMQAWAEGKVAVDTASKAWDSIRHHPIEVADVTWGRYASEDDAKADPRERWVTFASTGGSRGFPAGNNVGLRYGLTRAYDYFWVLNNDTVVEPTALVRLVAKMQSDPTIGICGSSLLFYARPDIVQALGGCGYNPRTAASQAVGAGQRFPLPATALPAEQSIDHILGAAMFVSRAVLEDVGLMNEELYLYFEEIDWTMRLRPKYRSGYEPASIVYHKHGGTMGGGTKKPSRHRIYYMTVNRILFTRKHFPAALPFVVLAILAQALKNAIRGRWQISSWVLRDLAYGLTRARYPLREIA</sequence>
<dbReference type="PANTHER" id="PTHR43179">
    <property type="entry name" value="RHAMNOSYLTRANSFERASE WBBL"/>
    <property type="match status" value="1"/>
</dbReference>
<reference evidence="4" key="1">
    <citation type="submission" date="2022-05" db="EMBL/GenBank/DDBJ databases">
        <authorList>
            <person name="Pankratov T."/>
        </authorList>
    </citation>
    <scope>NUCLEOTIDE SEQUENCE</scope>
    <source>
        <strain evidence="4">BP6-180914</strain>
    </source>
</reference>
<evidence type="ECO:0000313" key="5">
    <source>
        <dbReference type="Proteomes" id="UP001165667"/>
    </source>
</evidence>
<dbReference type="InterPro" id="IPR029044">
    <property type="entry name" value="Nucleotide-diphossugar_trans"/>
</dbReference>
<dbReference type="PANTHER" id="PTHR43179:SF12">
    <property type="entry name" value="GALACTOFURANOSYLTRANSFERASE GLFT2"/>
    <property type="match status" value="1"/>
</dbReference>
<evidence type="ECO:0000256" key="3">
    <source>
        <dbReference type="ARBA" id="ARBA00022679"/>
    </source>
</evidence>
<proteinExistence type="inferred from homology"/>
<protein>
    <submittedName>
        <fullName evidence="4">Glycosyltransferase family 2 protein</fullName>
    </submittedName>
</protein>
<organism evidence="4 5">
    <name type="scientific">Lichenifustis flavocetrariae</name>
    <dbReference type="NCBI Taxonomy" id="2949735"/>
    <lineage>
        <taxon>Bacteria</taxon>
        <taxon>Pseudomonadati</taxon>
        <taxon>Pseudomonadota</taxon>
        <taxon>Alphaproteobacteria</taxon>
        <taxon>Hyphomicrobiales</taxon>
        <taxon>Lichenihabitantaceae</taxon>
        <taxon>Lichenifustis</taxon>
    </lineage>
</organism>